<dbReference type="PATRIC" id="fig|1129794.4.peg.71"/>
<dbReference type="EMBL" id="CP003837">
    <property type="protein sequence ID" value="AGH42185.1"/>
    <property type="molecule type" value="Genomic_DNA"/>
</dbReference>
<gene>
    <name evidence="1" type="ORF">C427_0075</name>
</gene>
<dbReference type="STRING" id="1129794.C427_0075"/>
<protein>
    <submittedName>
        <fullName evidence="1">Uncharacterized protein</fullName>
    </submittedName>
</protein>
<proteinExistence type="predicted"/>
<name>M4RF75_9ALTE</name>
<sequence>MYWRPKLSKFQFGFSLLDADFSYQRGDNDTLFTGDETSQRIMFNLLYQGQYWEIASEVMRERVIVENILFP</sequence>
<keyword evidence="2" id="KW-1185">Reference proteome</keyword>
<dbReference type="AlphaFoldDB" id="M4RF75"/>
<dbReference type="HOGENOM" id="CLU_2736399_0_0_6"/>
<dbReference type="Proteomes" id="UP000011864">
    <property type="component" value="Chromosome"/>
</dbReference>
<evidence type="ECO:0000313" key="2">
    <source>
        <dbReference type="Proteomes" id="UP000011864"/>
    </source>
</evidence>
<dbReference type="KEGG" id="gps:C427_0075"/>
<reference evidence="1 2" key="1">
    <citation type="journal article" date="2013" name="Genome Announc.">
        <title>Complete Genome Sequence of Glaciecola psychrophila Strain 170T.</title>
        <authorList>
            <person name="Yin J."/>
            <person name="Chen J."/>
            <person name="Liu G."/>
            <person name="Yu Y."/>
            <person name="Song L."/>
            <person name="Wang X."/>
            <person name="Qu X."/>
        </authorList>
    </citation>
    <scope>NUCLEOTIDE SEQUENCE [LARGE SCALE GENOMIC DNA]</scope>
    <source>
        <strain evidence="1 2">170</strain>
    </source>
</reference>
<accession>M4RF75</accession>
<organism evidence="1 2">
    <name type="scientific">Paraglaciecola psychrophila 170</name>
    <dbReference type="NCBI Taxonomy" id="1129794"/>
    <lineage>
        <taxon>Bacteria</taxon>
        <taxon>Pseudomonadati</taxon>
        <taxon>Pseudomonadota</taxon>
        <taxon>Gammaproteobacteria</taxon>
        <taxon>Alteromonadales</taxon>
        <taxon>Alteromonadaceae</taxon>
        <taxon>Paraglaciecola</taxon>
    </lineage>
</organism>
<evidence type="ECO:0000313" key="1">
    <source>
        <dbReference type="EMBL" id="AGH42185.1"/>
    </source>
</evidence>
<dbReference type="RefSeq" id="WP_015430233.1">
    <property type="nucleotide sequence ID" value="NC_020514.1"/>
</dbReference>